<organism evidence="2">
    <name type="scientific">Selaginella moellendorffii</name>
    <name type="common">Spikemoss</name>
    <dbReference type="NCBI Taxonomy" id="88036"/>
    <lineage>
        <taxon>Eukaryota</taxon>
        <taxon>Viridiplantae</taxon>
        <taxon>Streptophyta</taxon>
        <taxon>Embryophyta</taxon>
        <taxon>Tracheophyta</taxon>
        <taxon>Lycopodiopsida</taxon>
        <taxon>Selaginellales</taxon>
        <taxon>Selaginellaceae</taxon>
        <taxon>Selaginella</taxon>
    </lineage>
</organism>
<dbReference type="InterPro" id="IPR011043">
    <property type="entry name" value="Gal_Oxase/kelch_b-propeller"/>
</dbReference>
<dbReference type="Proteomes" id="UP000001514">
    <property type="component" value="Unassembled WGS sequence"/>
</dbReference>
<name>D8SGV9_SELML</name>
<accession>D8SGV9</accession>
<dbReference type="Gramene" id="EFJ16416">
    <property type="protein sequence ID" value="EFJ16416"/>
    <property type="gene ID" value="SELMODRAFT_421951"/>
</dbReference>
<sequence length="315" mass="35566">MALWQEEEDVEYVNLVPGQVSVNGEVNDADLGDGVDATGIVCHSFSESKKVDKVYYQSKRGTEWRLLPKPPQPDSVMVYHMKRVFLLSRDNQVHVFDLAALGHEEPAAWRSVSSMPGLMGEEYVWFAGFNGKIFVVPESRGSSKVYDIATDTWELLTTRGLQVQERYNFFLFNGRPLMVSEMDDDPDDLLDVSGEFWASVNLGTWLKEDVGQFDVSTRFCFDIELWAIEEYDFVTDEVTRRFTCAGVCTSLMEILADLVCEVGGFSVRGSKALVEIYYSPIKSIVFEGTLDMEKRIVSWEEVPLPPNSLNVALTA</sequence>
<reference evidence="1 2" key="1">
    <citation type="journal article" date="2011" name="Science">
        <title>The Selaginella genome identifies genetic changes associated with the evolution of vascular plants.</title>
        <authorList>
            <person name="Banks J.A."/>
            <person name="Nishiyama T."/>
            <person name="Hasebe M."/>
            <person name="Bowman J.L."/>
            <person name="Gribskov M."/>
            <person name="dePamphilis C."/>
            <person name="Albert V.A."/>
            <person name="Aono N."/>
            <person name="Aoyama T."/>
            <person name="Ambrose B.A."/>
            <person name="Ashton N.W."/>
            <person name="Axtell M.J."/>
            <person name="Barker E."/>
            <person name="Barker M.S."/>
            <person name="Bennetzen J.L."/>
            <person name="Bonawitz N.D."/>
            <person name="Chapple C."/>
            <person name="Cheng C."/>
            <person name="Correa L.G."/>
            <person name="Dacre M."/>
            <person name="DeBarry J."/>
            <person name="Dreyer I."/>
            <person name="Elias M."/>
            <person name="Engstrom E.M."/>
            <person name="Estelle M."/>
            <person name="Feng L."/>
            <person name="Finet C."/>
            <person name="Floyd S.K."/>
            <person name="Frommer W.B."/>
            <person name="Fujita T."/>
            <person name="Gramzow L."/>
            <person name="Gutensohn M."/>
            <person name="Harholt J."/>
            <person name="Hattori M."/>
            <person name="Heyl A."/>
            <person name="Hirai T."/>
            <person name="Hiwatashi Y."/>
            <person name="Ishikawa M."/>
            <person name="Iwata M."/>
            <person name="Karol K.G."/>
            <person name="Koehler B."/>
            <person name="Kolukisaoglu U."/>
            <person name="Kubo M."/>
            <person name="Kurata T."/>
            <person name="Lalonde S."/>
            <person name="Li K."/>
            <person name="Li Y."/>
            <person name="Litt A."/>
            <person name="Lyons E."/>
            <person name="Manning G."/>
            <person name="Maruyama T."/>
            <person name="Michael T.P."/>
            <person name="Mikami K."/>
            <person name="Miyazaki S."/>
            <person name="Morinaga S."/>
            <person name="Murata T."/>
            <person name="Mueller-Roeber B."/>
            <person name="Nelson D.R."/>
            <person name="Obara M."/>
            <person name="Oguri Y."/>
            <person name="Olmstead R.G."/>
            <person name="Onodera N."/>
            <person name="Petersen B.L."/>
            <person name="Pils B."/>
            <person name="Prigge M."/>
            <person name="Rensing S.A."/>
            <person name="Riano-Pachon D.M."/>
            <person name="Roberts A.W."/>
            <person name="Sato Y."/>
            <person name="Scheller H.V."/>
            <person name="Schulz B."/>
            <person name="Schulz C."/>
            <person name="Shakirov E.V."/>
            <person name="Shibagaki N."/>
            <person name="Shinohara N."/>
            <person name="Shippen D.E."/>
            <person name="Soerensen I."/>
            <person name="Sotooka R."/>
            <person name="Sugimoto N."/>
            <person name="Sugita M."/>
            <person name="Sumikawa N."/>
            <person name="Tanurdzic M."/>
            <person name="Theissen G."/>
            <person name="Ulvskov P."/>
            <person name="Wakazuki S."/>
            <person name="Weng J.K."/>
            <person name="Willats W.W."/>
            <person name="Wipf D."/>
            <person name="Wolf P.G."/>
            <person name="Yang L."/>
            <person name="Zimmer A.D."/>
            <person name="Zhu Q."/>
            <person name="Mitros T."/>
            <person name="Hellsten U."/>
            <person name="Loque D."/>
            <person name="Otillar R."/>
            <person name="Salamov A."/>
            <person name="Schmutz J."/>
            <person name="Shapiro H."/>
            <person name="Lindquist E."/>
            <person name="Lucas S."/>
            <person name="Rokhsar D."/>
            <person name="Grigoriev I.V."/>
        </authorList>
    </citation>
    <scope>NUCLEOTIDE SEQUENCE [LARGE SCALE GENOMIC DNA]</scope>
</reference>
<keyword evidence="2" id="KW-1185">Reference proteome</keyword>
<evidence type="ECO:0000313" key="1">
    <source>
        <dbReference type="EMBL" id="EFJ16416.1"/>
    </source>
</evidence>
<dbReference type="InParanoid" id="D8SGV9"/>
<dbReference type="HOGENOM" id="CLU_904311_0_0_1"/>
<dbReference type="KEGG" id="smo:SELMODRAFT_421951"/>
<gene>
    <name evidence="1" type="ORF">SELMODRAFT_421951</name>
</gene>
<evidence type="ECO:0000313" key="2">
    <source>
        <dbReference type="Proteomes" id="UP000001514"/>
    </source>
</evidence>
<protein>
    <submittedName>
        <fullName evidence="1">Uncharacterized protein</fullName>
    </submittedName>
</protein>
<dbReference type="AlphaFoldDB" id="D8SGV9"/>
<dbReference type="EMBL" id="GL377619">
    <property type="protein sequence ID" value="EFJ16416.1"/>
    <property type="molecule type" value="Genomic_DNA"/>
</dbReference>
<dbReference type="SUPFAM" id="SSF50965">
    <property type="entry name" value="Galactose oxidase, central domain"/>
    <property type="match status" value="1"/>
</dbReference>
<proteinExistence type="predicted"/>